<reference evidence="3 4" key="1">
    <citation type="submission" date="2021-11" db="EMBL/GenBank/DDBJ databases">
        <authorList>
            <person name="Islam A."/>
            <person name="Islam S."/>
            <person name="Flora M.S."/>
            <person name="Rahman M."/>
            <person name="Ziaur R.M."/>
            <person name="Epstein J.H."/>
            <person name="Hassan M."/>
            <person name="Klassen M."/>
            <person name="Woodard K."/>
            <person name="Webb A."/>
            <person name="Webby R.J."/>
            <person name="El Zowalaty M.E."/>
        </authorList>
    </citation>
    <scope>NUCLEOTIDE SEQUENCE [LARGE SCALE GENOMIC DNA]</scope>
    <source>
        <strain evidence="3">Pbs1</strain>
    </source>
</reference>
<keyword evidence="2" id="KW-0472">Membrane</keyword>
<organism evidence="3 4">
    <name type="scientific">Peronospora belbahrii</name>
    <dbReference type="NCBI Taxonomy" id="622444"/>
    <lineage>
        <taxon>Eukaryota</taxon>
        <taxon>Sar</taxon>
        <taxon>Stramenopiles</taxon>
        <taxon>Oomycota</taxon>
        <taxon>Peronosporomycetes</taxon>
        <taxon>Peronosporales</taxon>
        <taxon>Peronosporaceae</taxon>
        <taxon>Peronospora</taxon>
    </lineage>
</organism>
<feature type="coiled-coil region" evidence="1">
    <location>
        <begin position="598"/>
        <end position="688"/>
    </location>
</feature>
<sequence length="858" mass="97373">MLPASNDRIALEKEIERCSCNVRLLENTLSSEKDSPVTIDDVAKEVKTLAALRKELKIWKQKDKTEEKTLERRSDKKIFGQADHSEVMEHVTSGATTNELELVQRATRLEELVSKAHMKLTMIETELVQMERSNKALRYLVEHEETRKDKETGVMEEIGMKDTIRTTRNKQNKYKKTDIMTVKEEKSVREKQLGELTVEVKVKPGQVKEADRTTEKLQTTGGALNQERSEAVAKLTGKLKEQRANAEHDNHDRQQKAVQKLLDAENRLTETITSISEEDNKKIAKFKAKLEEERFNVKQTNQEVESKMGKSVAMRKEKKLKLKGKLQTVEEVAQATCRELEKTQTRLAKMISEKETRETHIGKLQKNIEDLQLANKRLTKKNASIEADAKVIRNEAEKANAEHSSHKDKTRSLTAEFAAVKTELKMSKMKTEELQGEVEKLASEKTAANSKISSLEERILMLEQELTMAQTSSREVSAELESLRASSQDLMSKVASYEERVQMLKTELETATDRANVSYLELESLRTSTKDTISSLKERIQALTKELELANKNTEEVSFELDVLRTSTQEAACMHKEDIQRLTAHISELQTAREEGTVEEVTAELEKVKNTAKTALADKEETVRQLLEMKEIVNQLKLESEKAQSQASEKDVQVQKLASDLESRTVEVKKLQSQYDELVAEHLNLKECLRDAGNVSARNEGLLKETRLSLLETSEELKSARASTLKWKNSAEAAKTLMNAKIADAESASKQLKKARVDIVSVNLARSQLFASLEAKEKKIVKTKQELANVRAELAKTFRAREAERTQVKQAHAAQIGKLREVMEQSMVQLDGQVQSHRRLLMVLLPIFVAVLVYVSWN</sequence>
<dbReference type="SUPFAM" id="SSF57997">
    <property type="entry name" value="Tropomyosin"/>
    <property type="match status" value="1"/>
</dbReference>
<evidence type="ECO:0000256" key="2">
    <source>
        <dbReference type="SAM" id="Phobius"/>
    </source>
</evidence>
<comment type="caution">
    <text evidence="3">The sequence shown here is derived from an EMBL/GenBank/DDBJ whole genome shotgun (WGS) entry which is preliminary data.</text>
</comment>
<keyword evidence="2" id="KW-0812">Transmembrane</keyword>
<evidence type="ECO:0000313" key="3">
    <source>
        <dbReference type="EMBL" id="CAH0518590.1"/>
    </source>
</evidence>
<gene>
    <name evidence="3" type="ORF">PBS001_LOCUS5155</name>
</gene>
<proteinExistence type="predicted"/>
<keyword evidence="1" id="KW-0175">Coiled coil</keyword>
<name>A0ABN8D0L5_9STRA</name>
<feature type="coiled-coil region" evidence="1">
    <location>
        <begin position="8"/>
        <end position="62"/>
    </location>
</feature>
<dbReference type="EMBL" id="CAKLCB010000264">
    <property type="protein sequence ID" value="CAH0518590.1"/>
    <property type="molecule type" value="Genomic_DNA"/>
</dbReference>
<evidence type="ECO:0000313" key="4">
    <source>
        <dbReference type="Proteomes" id="UP001158986"/>
    </source>
</evidence>
<accession>A0ABN8D0L5</accession>
<feature type="coiled-coil region" evidence="1">
    <location>
        <begin position="361"/>
        <end position="553"/>
    </location>
</feature>
<evidence type="ECO:0000256" key="1">
    <source>
        <dbReference type="SAM" id="Coils"/>
    </source>
</evidence>
<keyword evidence="2" id="KW-1133">Transmembrane helix</keyword>
<dbReference type="Proteomes" id="UP001158986">
    <property type="component" value="Unassembled WGS sequence"/>
</dbReference>
<keyword evidence="4" id="KW-1185">Reference proteome</keyword>
<protein>
    <submittedName>
        <fullName evidence="3">Uncharacterized protein</fullName>
    </submittedName>
</protein>
<feature type="transmembrane region" description="Helical" evidence="2">
    <location>
        <begin position="840"/>
        <end position="857"/>
    </location>
</feature>
<dbReference type="Gene3D" id="1.10.287.1490">
    <property type="match status" value="1"/>
</dbReference>